<feature type="transmembrane region" description="Helical" evidence="6">
    <location>
        <begin position="126"/>
        <end position="147"/>
    </location>
</feature>
<feature type="transmembrane region" description="Helical" evidence="6">
    <location>
        <begin position="261"/>
        <end position="283"/>
    </location>
</feature>
<evidence type="ECO:0000256" key="3">
    <source>
        <dbReference type="ARBA" id="ARBA00022692"/>
    </source>
</evidence>
<dbReference type="AlphaFoldDB" id="A0A399D5X9"/>
<dbReference type="OrthoDB" id="9776324at2"/>
<evidence type="ECO:0000256" key="4">
    <source>
        <dbReference type="ARBA" id="ARBA00022989"/>
    </source>
</evidence>
<dbReference type="InterPro" id="IPR002528">
    <property type="entry name" value="MATE_fam"/>
</dbReference>
<dbReference type="Pfam" id="PF01554">
    <property type="entry name" value="MatE"/>
    <property type="match status" value="2"/>
</dbReference>
<dbReference type="CDD" id="cd13136">
    <property type="entry name" value="MATE_DinF_like"/>
    <property type="match status" value="1"/>
</dbReference>
<evidence type="ECO:0000256" key="2">
    <source>
        <dbReference type="ARBA" id="ARBA00010199"/>
    </source>
</evidence>
<dbReference type="Proteomes" id="UP000266441">
    <property type="component" value="Unassembled WGS sequence"/>
</dbReference>
<dbReference type="RefSeq" id="WP_119348013.1">
    <property type="nucleotide sequence ID" value="NZ_QWET01000001.1"/>
</dbReference>
<gene>
    <name evidence="7" type="ORF">D1164_00715</name>
</gene>
<feature type="transmembrane region" description="Helical" evidence="6">
    <location>
        <begin position="380"/>
        <end position="397"/>
    </location>
</feature>
<keyword evidence="5 6" id="KW-0472">Membrane</keyword>
<dbReference type="PANTHER" id="PTHR42893">
    <property type="entry name" value="PROTEIN DETOXIFICATION 44, CHLOROPLASTIC-RELATED"/>
    <property type="match status" value="1"/>
</dbReference>
<feature type="transmembrane region" description="Helical" evidence="6">
    <location>
        <begin position="12"/>
        <end position="31"/>
    </location>
</feature>
<dbReference type="InterPro" id="IPR044644">
    <property type="entry name" value="DinF-like"/>
</dbReference>
<organism evidence="7 8">
    <name type="scientific">Mariniphaga sediminis</name>
    <dbReference type="NCBI Taxonomy" id="1628158"/>
    <lineage>
        <taxon>Bacteria</taxon>
        <taxon>Pseudomonadati</taxon>
        <taxon>Bacteroidota</taxon>
        <taxon>Bacteroidia</taxon>
        <taxon>Marinilabiliales</taxon>
        <taxon>Prolixibacteraceae</taxon>
        <taxon>Mariniphaga</taxon>
    </lineage>
</organism>
<evidence type="ECO:0000313" key="7">
    <source>
        <dbReference type="EMBL" id="RIH66987.1"/>
    </source>
</evidence>
<comment type="similarity">
    <text evidence="2">Belongs to the multi antimicrobial extrusion (MATE) (TC 2.A.66.1) family.</text>
</comment>
<feature type="transmembrane region" description="Helical" evidence="6">
    <location>
        <begin position="80"/>
        <end position="106"/>
    </location>
</feature>
<keyword evidence="3 6" id="KW-0812">Transmembrane</keyword>
<dbReference type="GO" id="GO:0015297">
    <property type="term" value="F:antiporter activity"/>
    <property type="evidence" value="ECO:0007669"/>
    <property type="project" value="InterPro"/>
</dbReference>
<comment type="caution">
    <text evidence="7">The sequence shown here is derived from an EMBL/GenBank/DDBJ whole genome shotgun (WGS) entry which is preliminary data.</text>
</comment>
<accession>A0A399D5X9</accession>
<feature type="transmembrane region" description="Helical" evidence="6">
    <location>
        <begin position="37"/>
        <end position="59"/>
    </location>
</feature>
<dbReference type="PANTHER" id="PTHR42893:SF46">
    <property type="entry name" value="PROTEIN DETOXIFICATION 44, CHLOROPLASTIC"/>
    <property type="match status" value="1"/>
</dbReference>
<keyword evidence="4 6" id="KW-1133">Transmembrane helix</keyword>
<dbReference type="NCBIfam" id="TIGR00797">
    <property type="entry name" value="matE"/>
    <property type="match status" value="1"/>
</dbReference>
<comment type="subcellular location">
    <subcellularLocation>
        <location evidence="1">Membrane</location>
        <topology evidence="1">Multi-pass membrane protein</topology>
    </subcellularLocation>
</comment>
<evidence type="ECO:0000313" key="8">
    <source>
        <dbReference type="Proteomes" id="UP000266441"/>
    </source>
</evidence>
<reference evidence="7 8" key="1">
    <citation type="journal article" date="2015" name="Int. J. Syst. Evol. Microbiol.">
        <title>Mariniphaga sediminis sp. nov., isolated from coastal sediment.</title>
        <authorList>
            <person name="Wang F.Q."/>
            <person name="Shen Q.Y."/>
            <person name="Chen G.J."/>
            <person name="Du Z.J."/>
        </authorList>
    </citation>
    <scope>NUCLEOTIDE SEQUENCE [LARGE SCALE GENOMIC DNA]</scope>
    <source>
        <strain evidence="7 8">SY21</strain>
    </source>
</reference>
<evidence type="ECO:0000256" key="6">
    <source>
        <dbReference type="SAM" id="Phobius"/>
    </source>
</evidence>
<feature type="transmembrane region" description="Helical" evidence="6">
    <location>
        <begin position="403"/>
        <end position="424"/>
    </location>
</feature>
<dbReference type="GO" id="GO:0005886">
    <property type="term" value="C:plasma membrane"/>
    <property type="evidence" value="ECO:0007669"/>
    <property type="project" value="TreeGrafter"/>
</dbReference>
<feature type="transmembrane region" description="Helical" evidence="6">
    <location>
        <begin position="154"/>
        <end position="177"/>
    </location>
</feature>
<evidence type="ECO:0000256" key="1">
    <source>
        <dbReference type="ARBA" id="ARBA00004141"/>
    </source>
</evidence>
<protein>
    <submittedName>
        <fullName evidence="7">MATE family efflux transporter</fullName>
    </submittedName>
</protein>
<feature type="transmembrane region" description="Helical" evidence="6">
    <location>
        <begin position="347"/>
        <end position="368"/>
    </location>
</feature>
<name>A0A399D5X9_9BACT</name>
<evidence type="ECO:0000256" key="5">
    <source>
        <dbReference type="ARBA" id="ARBA00023136"/>
    </source>
</evidence>
<proteinExistence type="inferred from homology"/>
<dbReference type="EMBL" id="QWET01000001">
    <property type="protein sequence ID" value="RIH66987.1"/>
    <property type="molecule type" value="Genomic_DNA"/>
</dbReference>
<feature type="transmembrane region" description="Helical" evidence="6">
    <location>
        <begin position="304"/>
        <end position="327"/>
    </location>
</feature>
<sequence length="440" mass="49022">MNRDILRLAIPNIVSNITVPLLGLVDLALMGHLGSEIYIGAIALGGVIFNFIYWGFGFLRMSTSGFAAQAFGEKNISETVTILVRALAVALFTGLIILALQVPIVWVSFEVIGGSEEVETLARQYFLIRVWAAPAALAQFVFSGWFLGMQNARYPMIIAISANVANILLSVLFVFGLNMKSDGVALGTALSQYIGMALAIILFLKKYRNLLFYLRLQNVFDLKRLSAFFRVNGDIFIRSFCIILVFTFFTSKSASSNDTILAVNSLLIQLLLFFSFFIDGFAFAGEALVGKFIGAKQKNHLLKVVKLLFIWGTGLALLFTLFYFAGVNFILHLLTSQEEVLQKAQPFLVWVILVPLASFGSFIWDGIYIGATASRAMRNTLLASTFLFFAPVYYFLHPVWENHALWLAMSLFMFARGIIQTFLFKKAISLKIRSGADRKN</sequence>
<dbReference type="GO" id="GO:0042910">
    <property type="term" value="F:xenobiotic transmembrane transporter activity"/>
    <property type="evidence" value="ECO:0007669"/>
    <property type="project" value="InterPro"/>
</dbReference>
<feature type="transmembrane region" description="Helical" evidence="6">
    <location>
        <begin position="183"/>
        <end position="204"/>
    </location>
</feature>
<keyword evidence="8" id="KW-1185">Reference proteome</keyword>
<feature type="transmembrane region" description="Helical" evidence="6">
    <location>
        <begin position="225"/>
        <end position="249"/>
    </location>
</feature>